<dbReference type="KEGG" id="red:roselon_01655"/>
<dbReference type="EMBL" id="CP004372">
    <property type="protein sequence ID" value="AHM04034.1"/>
    <property type="molecule type" value="Genomic_DNA"/>
</dbReference>
<feature type="domain" description="C2H2-type" evidence="3">
    <location>
        <begin position="148"/>
        <end position="175"/>
    </location>
</feature>
<dbReference type="HOGENOM" id="CLU_032802_0_0_5"/>
<protein>
    <recommendedName>
        <fullName evidence="3">C2H2-type domain-containing protein</fullName>
    </recommendedName>
</protein>
<proteinExistence type="predicted"/>
<keyword evidence="1" id="KW-0862">Zinc</keyword>
<dbReference type="InterPro" id="IPR013087">
    <property type="entry name" value="Znf_C2H2_type"/>
</dbReference>
<sequence>MAVFQGFSLNALSKISSTDPKRRLPQPCLGIDINFCRNPQCGLFTVPPDPYDRRGKNRSTVKSNQPHGKVIGSGSEKSYACGACGHHSILKNNRAIVQEYKRLRKVYVAATPKDACQNEGCCNHGKGRDAYPDLYRKSGKTANGAQRWKCKACLKSYSVGSSIRRQKRSHTNRDILWLLTNGTPISKICDFTEMSARDVYAKIDFIYDQVIDFNATRERMFEVVRWETVGRRFATDSQTLHLNWPNKRTRAQIAAQHLCTAHANSGYIMAAHLALDPDVDLPDVEAEMIAVGDFALPRAFRQQARVWPESEFKKYIDKITQKVSIHPLEAPEVDLGLQLPHRGALVRQDILQAAHAFYLRRCLGKGDERFVFVLDGDSGLALSFISAFAPRIKEGKADIAVVAFDKHKSNDQRNMIVNDGKIALELASGIGRSQWSTMPAEDAIKITDHIISQMLVGHPLDAPFDWPFHTKAEPNRKVRILTDRPEMDPDRRARLMRLATLRSVDQYFHKVRSNLRFAARPGHTPSNNGRAWDRHYLYNPGTMVKIIEIYRFVHNWMGHHKTKETPAMKLGLAKGRIYAKDLFA</sequence>
<evidence type="ECO:0000313" key="5">
    <source>
        <dbReference type="Proteomes" id="UP000019593"/>
    </source>
</evidence>
<accession>W8RS92</accession>
<dbReference type="eggNOG" id="COG3677">
    <property type="taxonomic scope" value="Bacteria"/>
</dbReference>
<dbReference type="Proteomes" id="UP000019593">
    <property type="component" value="Chromosome"/>
</dbReference>
<keyword evidence="1" id="KW-0479">Metal-binding</keyword>
<evidence type="ECO:0000256" key="2">
    <source>
        <dbReference type="SAM" id="MobiDB-lite"/>
    </source>
</evidence>
<dbReference type="PATRIC" id="fig|1294273.3.peg.1629"/>
<evidence type="ECO:0000259" key="3">
    <source>
        <dbReference type="PROSITE" id="PS50157"/>
    </source>
</evidence>
<evidence type="ECO:0000313" key="4">
    <source>
        <dbReference type="EMBL" id="AHM04034.1"/>
    </source>
</evidence>
<dbReference type="PROSITE" id="PS50157">
    <property type="entry name" value="ZINC_FINGER_C2H2_2"/>
    <property type="match status" value="1"/>
</dbReference>
<keyword evidence="1" id="KW-0863">Zinc-finger</keyword>
<reference evidence="4 5" key="1">
    <citation type="submission" date="2013-03" db="EMBL/GenBank/DDBJ databases">
        <authorList>
            <person name="Fiebig A."/>
            <person name="Goeker M."/>
            <person name="Klenk H.-P.P."/>
        </authorList>
    </citation>
    <scope>NUCLEOTIDE SEQUENCE [LARGE SCALE GENOMIC DNA]</scope>
    <source>
        <strain evidence="5">DSM 19469</strain>
    </source>
</reference>
<dbReference type="GO" id="GO:0008270">
    <property type="term" value="F:zinc ion binding"/>
    <property type="evidence" value="ECO:0007669"/>
    <property type="project" value="UniProtKB-KW"/>
</dbReference>
<dbReference type="AlphaFoldDB" id="W8RS92"/>
<gene>
    <name evidence="4" type="ORF">roselon_01655</name>
</gene>
<keyword evidence="5" id="KW-1185">Reference proteome</keyword>
<organism evidence="4 5">
    <name type="scientific">Roseicyclus elongatus DSM 19469</name>
    <dbReference type="NCBI Taxonomy" id="1294273"/>
    <lineage>
        <taxon>Bacteria</taxon>
        <taxon>Pseudomonadati</taxon>
        <taxon>Pseudomonadota</taxon>
        <taxon>Alphaproteobacteria</taxon>
        <taxon>Rhodobacterales</taxon>
        <taxon>Roseobacteraceae</taxon>
        <taxon>Roseicyclus</taxon>
    </lineage>
</organism>
<name>W8RS92_9RHOB</name>
<feature type="region of interest" description="Disordered" evidence="2">
    <location>
        <begin position="47"/>
        <end position="69"/>
    </location>
</feature>
<evidence type="ECO:0000256" key="1">
    <source>
        <dbReference type="PROSITE-ProRule" id="PRU00042"/>
    </source>
</evidence>